<evidence type="ECO:0000256" key="2">
    <source>
        <dbReference type="ARBA" id="ARBA00023015"/>
    </source>
</evidence>
<dbReference type="RefSeq" id="XP_001276019.1">
    <property type="nucleotide sequence ID" value="XM_001276018.1"/>
</dbReference>
<dbReference type="PANTHER" id="PTHR46910:SF1">
    <property type="entry name" value="MISCELLANEOUS ZN(II)2CYS6 TRANSCRIPTION FACTOR (EUROFUNG)-RELATED"/>
    <property type="match status" value="1"/>
</dbReference>
<sequence length="749" mass="82558">MARNLYADPPRRPTPSHDAAHVLVSFQSNVPSAATHRSRNSHGRPLSTANLSRPPQNRRRVWRACESCRRKKIKCDAGDPCQCCVDTGRYGKRIQALEDLVATLLAEQQRLAAQLTQPDSWLPPDSQMPVASNLIAESTQSPVSVIAQDRVDIPGALVIDPGLVGQPQSVSVLCPPEGSALSTQTSVKAASLVYRDDNGALVNDEADGAQYFGLGATVAVVDECPGLRIRIQQGLMQKGRETLESLFTEKSLPPASSRPGSLPPAPLMDALIDTFFRKVYRLFPIIEAEDFQRQYLLLLSNNAHRPGFLALLYSILAVSSPHMTQDDGVWSREGCSGYKGLDLGRHFHKLALSTGQLNAFTPFGSNNVNTVTALTLLGMHLAQTARMSEAWSIIGHAVRLGYEMGLHRSPKRMGLPLIDVKRRCQLWWCLYVMDRLLALHLGRPLAIHDSDSDVFFPSPRPRAPGFVAMTHLCRLIGQIHGTVNSISNAHKWHDEAKHMNLRTELDALWADLRQWRETMLPGLSPEESKQTERCVLVSTYCSAVHLLFRPFLSTPHRPSRWDAGLAVRESLAAATECVHLTPAFNRVVPACHYYAFHGQNLFVSVLSVLHCIRNREAAVAGVGEALDALSAMGPKWPLAPQYRAVAGEYHAVTTEVIDGGHTGRCMFENHGVDPGSEAAQFDPWINQIDLEGNLFPSMPDTSWMNELFSLSPGQSGADAEDKEPPRKRRKTKLRASVCSFSVRKSTSIS</sequence>
<dbReference type="GO" id="GO:0006351">
    <property type="term" value="P:DNA-templated transcription"/>
    <property type="evidence" value="ECO:0007669"/>
    <property type="project" value="InterPro"/>
</dbReference>
<gene>
    <name evidence="8" type="ORF">ACLA_076330</name>
</gene>
<keyword evidence="9" id="KW-1185">Reference proteome</keyword>
<evidence type="ECO:0000256" key="3">
    <source>
        <dbReference type="ARBA" id="ARBA00023125"/>
    </source>
</evidence>
<evidence type="ECO:0000256" key="5">
    <source>
        <dbReference type="ARBA" id="ARBA00023242"/>
    </source>
</evidence>
<protein>
    <submittedName>
        <fullName evidence="8">Fungal specific transcription factor domain protein</fullName>
    </submittedName>
</protein>
<dbReference type="CDD" id="cd12148">
    <property type="entry name" value="fungal_TF_MHR"/>
    <property type="match status" value="1"/>
</dbReference>
<dbReference type="GO" id="GO:0003677">
    <property type="term" value="F:DNA binding"/>
    <property type="evidence" value="ECO:0007669"/>
    <property type="project" value="UniProtKB-KW"/>
</dbReference>
<dbReference type="InterPro" id="IPR050987">
    <property type="entry name" value="AtrR-like"/>
</dbReference>
<dbReference type="CDD" id="cd00067">
    <property type="entry name" value="GAL4"/>
    <property type="match status" value="1"/>
</dbReference>
<keyword evidence="4" id="KW-0804">Transcription</keyword>
<feature type="domain" description="Zn(2)-C6 fungal-type" evidence="7">
    <location>
        <begin position="64"/>
        <end position="88"/>
    </location>
</feature>
<dbReference type="Pfam" id="PF00172">
    <property type="entry name" value="Zn_clus"/>
    <property type="match status" value="1"/>
</dbReference>
<keyword evidence="2" id="KW-0805">Transcription regulation</keyword>
<dbReference type="PANTHER" id="PTHR46910">
    <property type="entry name" value="TRANSCRIPTION FACTOR PDR1"/>
    <property type="match status" value="1"/>
</dbReference>
<reference evidence="8 9" key="1">
    <citation type="journal article" date="2008" name="PLoS Genet.">
        <title>Genomic islands in the pathogenic filamentous fungus Aspergillus fumigatus.</title>
        <authorList>
            <person name="Fedorova N.D."/>
            <person name="Khaldi N."/>
            <person name="Joardar V.S."/>
            <person name="Maiti R."/>
            <person name="Amedeo P."/>
            <person name="Anderson M.J."/>
            <person name="Crabtree J."/>
            <person name="Silva J.C."/>
            <person name="Badger J.H."/>
            <person name="Albarraq A."/>
            <person name="Angiuoli S."/>
            <person name="Bussey H."/>
            <person name="Bowyer P."/>
            <person name="Cotty P.J."/>
            <person name="Dyer P.S."/>
            <person name="Egan A."/>
            <person name="Galens K."/>
            <person name="Fraser-Liggett C.M."/>
            <person name="Haas B.J."/>
            <person name="Inman J.M."/>
            <person name="Kent R."/>
            <person name="Lemieux S."/>
            <person name="Malavazi I."/>
            <person name="Orvis J."/>
            <person name="Roemer T."/>
            <person name="Ronning C.M."/>
            <person name="Sundaram J.P."/>
            <person name="Sutton G."/>
            <person name="Turner G."/>
            <person name="Venter J.C."/>
            <person name="White O.R."/>
            <person name="Whitty B.R."/>
            <person name="Youngman P."/>
            <person name="Wolfe K.H."/>
            <person name="Goldman G.H."/>
            <person name="Wortman J.R."/>
            <person name="Jiang B."/>
            <person name="Denning D.W."/>
            <person name="Nierman W.C."/>
        </authorList>
    </citation>
    <scope>NUCLEOTIDE SEQUENCE [LARGE SCALE GENOMIC DNA]</scope>
    <source>
        <strain evidence="9">ATCC 1007 / CBS 513.65 / DSM 816 / NCTC 3887 / NRRL 1</strain>
    </source>
</reference>
<name>A1C872_ASPCL</name>
<feature type="region of interest" description="Disordered" evidence="6">
    <location>
        <begin position="31"/>
        <end position="56"/>
    </location>
</feature>
<dbReference type="InterPro" id="IPR007219">
    <property type="entry name" value="XnlR_reg_dom"/>
</dbReference>
<evidence type="ECO:0000256" key="4">
    <source>
        <dbReference type="ARBA" id="ARBA00023163"/>
    </source>
</evidence>
<dbReference type="GO" id="GO:0000981">
    <property type="term" value="F:DNA-binding transcription factor activity, RNA polymerase II-specific"/>
    <property type="evidence" value="ECO:0007669"/>
    <property type="project" value="InterPro"/>
</dbReference>
<dbReference type="eggNOG" id="ENOG502QVZ9">
    <property type="taxonomic scope" value="Eukaryota"/>
</dbReference>
<proteinExistence type="predicted"/>
<evidence type="ECO:0000313" key="8">
    <source>
        <dbReference type="EMBL" id="EAW14593.1"/>
    </source>
</evidence>
<dbReference type="AlphaFoldDB" id="A1C872"/>
<dbReference type="Gene3D" id="4.10.240.10">
    <property type="entry name" value="Zn(2)-C6 fungal-type DNA-binding domain"/>
    <property type="match status" value="1"/>
</dbReference>
<dbReference type="Pfam" id="PF04082">
    <property type="entry name" value="Fungal_trans"/>
    <property type="match status" value="1"/>
</dbReference>
<dbReference type="Proteomes" id="UP000006701">
    <property type="component" value="Unassembled WGS sequence"/>
</dbReference>
<keyword evidence="3" id="KW-0238">DNA-binding</keyword>
<dbReference type="STRING" id="344612.A1C872"/>
<dbReference type="SMART" id="SM00906">
    <property type="entry name" value="Fungal_trans"/>
    <property type="match status" value="1"/>
</dbReference>
<evidence type="ECO:0000259" key="7">
    <source>
        <dbReference type="PROSITE" id="PS50048"/>
    </source>
</evidence>
<dbReference type="VEuPathDB" id="FungiDB:ACLA_076330"/>
<keyword evidence="1" id="KW-0479">Metal-binding</keyword>
<organism evidence="8 9">
    <name type="scientific">Aspergillus clavatus (strain ATCC 1007 / CBS 513.65 / DSM 816 / NCTC 3887 / NRRL 1 / QM 1276 / 107)</name>
    <dbReference type="NCBI Taxonomy" id="344612"/>
    <lineage>
        <taxon>Eukaryota</taxon>
        <taxon>Fungi</taxon>
        <taxon>Dikarya</taxon>
        <taxon>Ascomycota</taxon>
        <taxon>Pezizomycotina</taxon>
        <taxon>Eurotiomycetes</taxon>
        <taxon>Eurotiomycetidae</taxon>
        <taxon>Eurotiales</taxon>
        <taxon>Aspergillaceae</taxon>
        <taxon>Aspergillus</taxon>
        <taxon>Aspergillus subgen. Fumigati</taxon>
    </lineage>
</organism>
<dbReference type="HOGENOM" id="CLU_387360_0_0_1"/>
<feature type="region of interest" description="Disordered" evidence="6">
    <location>
        <begin position="708"/>
        <end position="734"/>
    </location>
</feature>
<dbReference type="InterPro" id="IPR036864">
    <property type="entry name" value="Zn2-C6_fun-type_DNA-bd_sf"/>
</dbReference>
<dbReference type="SUPFAM" id="SSF57701">
    <property type="entry name" value="Zn2/Cys6 DNA-binding domain"/>
    <property type="match status" value="1"/>
</dbReference>
<keyword evidence="5" id="KW-0539">Nucleus</keyword>
<dbReference type="OMA" id="HVQCFIL"/>
<dbReference type="OrthoDB" id="6486656at2759"/>
<dbReference type="GeneID" id="4707860"/>
<evidence type="ECO:0000256" key="6">
    <source>
        <dbReference type="SAM" id="MobiDB-lite"/>
    </source>
</evidence>
<evidence type="ECO:0000313" key="9">
    <source>
        <dbReference type="Proteomes" id="UP000006701"/>
    </source>
</evidence>
<evidence type="ECO:0000256" key="1">
    <source>
        <dbReference type="ARBA" id="ARBA00022723"/>
    </source>
</evidence>
<dbReference type="PROSITE" id="PS50048">
    <property type="entry name" value="ZN2_CY6_FUNGAL_2"/>
    <property type="match status" value="1"/>
</dbReference>
<dbReference type="EMBL" id="DS027045">
    <property type="protein sequence ID" value="EAW14593.1"/>
    <property type="molecule type" value="Genomic_DNA"/>
</dbReference>
<accession>A1C872</accession>
<dbReference type="GO" id="GO:0008270">
    <property type="term" value="F:zinc ion binding"/>
    <property type="evidence" value="ECO:0007669"/>
    <property type="project" value="InterPro"/>
</dbReference>
<dbReference type="InterPro" id="IPR001138">
    <property type="entry name" value="Zn2Cys6_DnaBD"/>
</dbReference>
<dbReference type="KEGG" id="act:ACLA_076330"/>